<dbReference type="KEGG" id="kcm:ABWK59_29005"/>
<evidence type="ECO:0000313" key="2">
    <source>
        <dbReference type="EMBL" id="XCM82662.1"/>
    </source>
</evidence>
<evidence type="ECO:0000256" key="1">
    <source>
        <dbReference type="SAM" id="MobiDB-lite"/>
    </source>
</evidence>
<organism evidence="2">
    <name type="scientific">Kitasatospora camelliae</name>
    <dbReference type="NCBI Taxonomy" id="3156397"/>
    <lineage>
        <taxon>Bacteria</taxon>
        <taxon>Bacillati</taxon>
        <taxon>Actinomycetota</taxon>
        <taxon>Actinomycetes</taxon>
        <taxon>Kitasatosporales</taxon>
        <taxon>Streptomycetaceae</taxon>
        <taxon>Kitasatospora</taxon>
    </lineage>
</organism>
<dbReference type="RefSeq" id="WP_354643593.1">
    <property type="nucleotide sequence ID" value="NZ_CP159872.1"/>
</dbReference>
<sequence length="104" mass="11176">MSYLSGPLDPHGEPSSRPGRIPHPVHASRPDGGAPWIVTLAVRHPDGRQGTHSFVEWAASHSQAVAAALLRARTSSARDHRRGAPLDGPHTARAELWRGSALSW</sequence>
<name>A0AAU8K5V6_9ACTN</name>
<accession>A0AAU8K5V6</accession>
<reference evidence="2" key="1">
    <citation type="submission" date="2024-06" db="EMBL/GenBank/DDBJ databases">
        <title>The genome sequences of Kitasatospora sp. strain HUAS MG31.</title>
        <authorList>
            <person name="Mo P."/>
        </authorList>
    </citation>
    <scope>NUCLEOTIDE SEQUENCE</scope>
    <source>
        <strain evidence="2">HUAS MG31</strain>
    </source>
</reference>
<proteinExistence type="predicted"/>
<protein>
    <submittedName>
        <fullName evidence="2">Uncharacterized protein</fullName>
    </submittedName>
</protein>
<gene>
    <name evidence="2" type="ORF">ABWK59_29005</name>
</gene>
<feature type="region of interest" description="Disordered" evidence="1">
    <location>
        <begin position="1"/>
        <end position="33"/>
    </location>
</feature>
<dbReference type="EMBL" id="CP159872">
    <property type="protein sequence ID" value="XCM82662.1"/>
    <property type="molecule type" value="Genomic_DNA"/>
</dbReference>
<dbReference type="AlphaFoldDB" id="A0AAU8K5V6"/>